<keyword evidence="1" id="KW-0472">Membrane</keyword>
<feature type="transmembrane region" description="Helical" evidence="1">
    <location>
        <begin position="26"/>
        <end position="50"/>
    </location>
</feature>
<evidence type="ECO:0000256" key="1">
    <source>
        <dbReference type="SAM" id="Phobius"/>
    </source>
</evidence>
<proteinExistence type="predicted"/>
<evidence type="ECO:0000313" key="3">
    <source>
        <dbReference type="Proteomes" id="UP001549110"/>
    </source>
</evidence>
<organism evidence="2 3">
    <name type="scientific">Phenylobacterium koreense</name>
    <dbReference type="NCBI Taxonomy" id="266125"/>
    <lineage>
        <taxon>Bacteria</taxon>
        <taxon>Pseudomonadati</taxon>
        <taxon>Pseudomonadota</taxon>
        <taxon>Alphaproteobacteria</taxon>
        <taxon>Caulobacterales</taxon>
        <taxon>Caulobacteraceae</taxon>
        <taxon>Phenylobacterium</taxon>
    </lineage>
</organism>
<name>A0ABV2ELH9_9CAUL</name>
<keyword evidence="1" id="KW-1133">Transmembrane helix</keyword>
<evidence type="ECO:0000313" key="2">
    <source>
        <dbReference type="EMBL" id="MET3527905.1"/>
    </source>
</evidence>
<dbReference type="RefSeq" id="WP_331928889.1">
    <property type="nucleotide sequence ID" value="NZ_JBEPLU010000002.1"/>
</dbReference>
<dbReference type="PANTHER" id="PTHR36833">
    <property type="entry name" value="SLR0610 PROTEIN-RELATED"/>
    <property type="match status" value="1"/>
</dbReference>
<sequence length="258" mass="26826">MRGLVGLYAAEAAASVRMSFADRGNFALQVAGMLLNDVVFLGIWALFFAGFRSVGGWGQEDVALLLGLSMCVIGTSGSLAGGYRDMAATILRGDLDALLTQPKGVISRLLARESIASAWADLAVGGVILTVFAHLSVAEIPLVVVAIAAGTTVYVSAAISFASMAFWIAGARSFARDLTDFTLLLSTFPGSIHQGMVKVAAFTILPAGFVVMAPVEMLRSPSLGRLAMVVAAAGAYAAIAAALFHFGLRRYRRGAFGA</sequence>
<feature type="transmembrane region" description="Helical" evidence="1">
    <location>
        <begin position="118"/>
        <end position="137"/>
    </location>
</feature>
<dbReference type="InterPro" id="IPR010390">
    <property type="entry name" value="ABC-2_transporter-like"/>
</dbReference>
<feature type="transmembrane region" description="Helical" evidence="1">
    <location>
        <begin position="195"/>
        <end position="215"/>
    </location>
</feature>
<comment type="caution">
    <text evidence="2">The sequence shown here is derived from an EMBL/GenBank/DDBJ whole genome shotgun (WGS) entry which is preliminary data.</text>
</comment>
<keyword evidence="3" id="KW-1185">Reference proteome</keyword>
<feature type="transmembrane region" description="Helical" evidence="1">
    <location>
        <begin position="62"/>
        <end position="83"/>
    </location>
</feature>
<accession>A0ABV2ELH9</accession>
<gene>
    <name evidence="2" type="ORF">ABID41_003023</name>
</gene>
<protein>
    <submittedName>
        <fullName evidence="2">ABC-2 type transport system permease protein</fullName>
    </submittedName>
</protein>
<dbReference type="Proteomes" id="UP001549110">
    <property type="component" value="Unassembled WGS sequence"/>
</dbReference>
<feature type="transmembrane region" description="Helical" evidence="1">
    <location>
        <begin position="227"/>
        <end position="248"/>
    </location>
</feature>
<dbReference type="PANTHER" id="PTHR36833:SF1">
    <property type="entry name" value="INTEGRAL MEMBRANE TRANSPORT PROTEIN"/>
    <property type="match status" value="1"/>
</dbReference>
<feature type="transmembrane region" description="Helical" evidence="1">
    <location>
        <begin position="143"/>
        <end position="169"/>
    </location>
</feature>
<dbReference type="EMBL" id="JBEPLU010000002">
    <property type="protein sequence ID" value="MET3527905.1"/>
    <property type="molecule type" value="Genomic_DNA"/>
</dbReference>
<dbReference type="Pfam" id="PF06182">
    <property type="entry name" value="ABC2_membrane_6"/>
    <property type="match status" value="1"/>
</dbReference>
<reference evidence="2 3" key="1">
    <citation type="submission" date="2024-06" db="EMBL/GenBank/DDBJ databases">
        <title>Genomic Encyclopedia of Type Strains, Phase IV (KMG-IV): sequencing the most valuable type-strain genomes for metagenomic binning, comparative biology and taxonomic classification.</title>
        <authorList>
            <person name="Goeker M."/>
        </authorList>
    </citation>
    <scope>NUCLEOTIDE SEQUENCE [LARGE SCALE GENOMIC DNA]</scope>
    <source>
        <strain evidence="2 3">DSM 17809</strain>
    </source>
</reference>
<keyword evidence="1" id="KW-0812">Transmembrane</keyword>